<protein>
    <submittedName>
        <fullName evidence="5">ABC transporter ATP-binding protein</fullName>
    </submittedName>
</protein>
<dbReference type="CDD" id="cd03255">
    <property type="entry name" value="ABC_MJ0796_LolCDE_FtsE"/>
    <property type="match status" value="1"/>
</dbReference>
<dbReference type="InterPro" id="IPR027417">
    <property type="entry name" value="P-loop_NTPase"/>
</dbReference>
<keyword evidence="6" id="KW-1185">Reference proteome</keyword>
<dbReference type="PROSITE" id="PS50893">
    <property type="entry name" value="ABC_TRANSPORTER_2"/>
    <property type="match status" value="1"/>
</dbReference>
<name>A0ABP8NT64_9BACT</name>
<evidence type="ECO:0000256" key="3">
    <source>
        <dbReference type="ARBA" id="ARBA00022840"/>
    </source>
</evidence>
<dbReference type="EMBL" id="BAABHD010000084">
    <property type="protein sequence ID" value="GAA4470922.1"/>
    <property type="molecule type" value="Genomic_DNA"/>
</dbReference>
<dbReference type="InterPro" id="IPR017911">
    <property type="entry name" value="MacB-like_ATP-bd"/>
</dbReference>
<dbReference type="InterPro" id="IPR003439">
    <property type="entry name" value="ABC_transporter-like_ATP-bd"/>
</dbReference>
<dbReference type="PANTHER" id="PTHR24220:SF86">
    <property type="entry name" value="ABC TRANSPORTER ABCH.1"/>
    <property type="match status" value="1"/>
</dbReference>
<dbReference type="SUPFAM" id="SSF52540">
    <property type="entry name" value="P-loop containing nucleoside triphosphate hydrolases"/>
    <property type="match status" value="1"/>
</dbReference>
<dbReference type="PROSITE" id="PS00211">
    <property type="entry name" value="ABC_TRANSPORTER_1"/>
    <property type="match status" value="1"/>
</dbReference>
<keyword evidence="2" id="KW-0547">Nucleotide-binding</keyword>
<sequence>MFANIASKTTNKVQPKHVIELVNVSKSFTLAAGAFQALKQVNLRIEAGQLVAVTGKSGSGKSTLLNLITGIDKPSEGSITINGIRIDKLPESALASWRGRNIGVVFQFFQLLPTLTILENVMLPMDFCDTYPKKERNERALQLLHQVGIGDQADKFPSALSGGQQQRAAIARALANDPPVIVADEPTGNLDSQTASSIFQLFASLAQAGKTVIVVTHEKEFSAWFEHTIALADGEIVNAPAVTA</sequence>
<organism evidence="5 6">
    <name type="scientific">Nibrella saemangeumensis</name>
    <dbReference type="NCBI Taxonomy" id="1084526"/>
    <lineage>
        <taxon>Bacteria</taxon>
        <taxon>Pseudomonadati</taxon>
        <taxon>Bacteroidota</taxon>
        <taxon>Cytophagia</taxon>
        <taxon>Cytophagales</taxon>
        <taxon>Spirosomataceae</taxon>
        <taxon>Nibrella</taxon>
    </lineage>
</organism>
<dbReference type="Gene3D" id="3.40.50.300">
    <property type="entry name" value="P-loop containing nucleotide triphosphate hydrolases"/>
    <property type="match status" value="1"/>
</dbReference>
<comment type="caution">
    <text evidence="5">The sequence shown here is derived from an EMBL/GenBank/DDBJ whole genome shotgun (WGS) entry which is preliminary data.</text>
</comment>
<evidence type="ECO:0000313" key="5">
    <source>
        <dbReference type="EMBL" id="GAA4470922.1"/>
    </source>
</evidence>
<keyword evidence="1" id="KW-0813">Transport</keyword>
<gene>
    <name evidence="5" type="ORF">GCM10023189_60540</name>
</gene>
<dbReference type="InterPro" id="IPR003593">
    <property type="entry name" value="AAA+_ATPase"/>
</dbReference>
<dbReference type="Pfam" id="PF00005">
    <property type="entry name" value="ABC_tran"/>
    <property type="match status" value="1"/>
</dbReference>
<evidence type="ECO:0000256" key="2">
    <source>
        <dbReference type="ARBA" id="ARBA00022741"/>
    </source>
</evidence>
<feature type="domain" description="ABC transporter" evidence="4">
    <location>
        <begin position="19"/>
        <end position="244"/>
    </location>
</feature>
<dbReference type="InterPro" id="IPR017871">
    <property type="entry name" value="ABC_transporter-like_CS"/>
</dbReference>
<dbReference type="GO" id="GO:0005524">
    <property type="term" value="F:ATP binding"/>
    <property type="evidence" value="ECO:0007669"/>
    <property type="project" value="UniProtKB-KW"/>
</dbReference>
<dbReference type="InterPro" id="IPR015854">
    <property type="entry name" value="ABC_transpr_LolD-like"/>
</dbReference>
<evidence type="ECO:0000256" key="1">
    <source>
        <dbReference type="ARBA" id="ARBA00022448"/>
    </source>
</evidence>
<proteinExistence type="predicted"/>
<dbReference type="Proteomes" id="UP001501175">
    <property type="component" value="Unassembled WGS sequence"/>
</dbReference>
<dbReference type="SMART" id="SM00382">
    <property type="entry name" value="AAA"/>
    <property type="match status" value="1"/>
</dbReference>
<evidence type="ECO:0000259" key="4">
    <source>
        <dbReference type="PROSITE" id="PS50893"/>
    </source>
</evidence>
<reference evidence="6" key="1">
    <citation type="journal article" date="2019" name="Int. J. Syst. Evol. Microbiol.">
        <title>The Global Catalogue of Microorganisms (GCM) 10K type strain sequencing project: providing services to taxonomists for standard genome sequencing and annotation.</title>
        <authorList>
            <consortium name="The Broad Institute Genomics Platform"/>
            <consortium name="The Broad Institute Genome Sequencing Center for Infectious Disease"/>
            <person name="Wu L."/>
            <person name="Ma J."/>
        </authorList>
    </citation>
    <scope>NUCLEOTIDE SEQUENCE [LARGE SCALE GENOMIC DNA]</scope>
    <source>
        <strain evidence="6">JCM 17927</strain>
    </source>
</reference>
<dbReference type="PANTHER" id="PTHR24220">
    <property type="entry name" value="IMPORT ATP-BINDING PROTEIN"/>
    <property type="match status" value="1"/>
</dbReference>
<keyword evidence="3 5" id="KW-0067">ATP-binding</keyword>
<accession>A0ABP8NT64</accession>
<evidence type="ECO:0000313" key="6">
    <source>
        <dbReference type="Proteomes" id="UP001501175"/>
    </source>
</evidence>